<keyword evidence="5" id="KW-1185">Reference proteome</keyword>
<reference evidence="5" key="1">
    <citation type="journal article" date="2008" name="PLoS Genet.">
        <title>Genomic islands in the pathogenic filamentous fungus Aspergillus fumigatus.</title>
        <authorList>
            <person name="Fedorova N.D."/>
            <person name="Khaldi N."/>
            <person name="Joardar V.S."/>
            <person name="Maiti R."/>
            <person name="Amedeo P."/>
            <person name="Anderson M.J."/>
            <person name="Crabtree J."/>
            <person name="Silva J.C."/>
            <person name="Badger J.H."/>
            <person name="Albarraq A."/>
            <person name="Angiuoli S."/>
            <person name="Bussey H."/>
            <person name="Bowyer P."/>
            <person name="Cotty P.J."/>
            <person name="Dyer P.S."/>
            <person name="Egan A."/>
            <person name="Galens K."/>
            <person name="Fraser-Liggett C.M."/>
            <person name="Haas B.J."/>
            <person name="Inman J.M."/>
            <person name="Kent R."/>
            <person name="Lemieux S."/>
            <person name="Malavazi I."/>
            <person name="Orvis J."/>
            <person name="Roemer T."/>
            <person name="Ronning C.M."/>
            <person name="Sundaram J.P."/>
            <person name="Sutton G."/>
            <person name="Turner G."/>
            <person name="Venter J.C."/>
            <person name="White O.R."/>
            <person name="Whitty B.R."/>
            <person name="Youngman P."/>
            <person name="Wolfe K.H."/>
            <person name="Goldman G.H."/>
            <person name="Wortman J.R."/>
            <person name="Jiang B."/>
            <person name="Denning D.W."/>
            <person name="Nierman W.C."/>
        </authorList>
    </citation>
    <scope>NUCLEOTIDE SEQUENCE [LARGE SCALE GENOMIC DNA]</scope>
    <source>
        <strain evidence="5">ATCC 1020 / DSM 3700 / CBS 544.65 / FGSC A1164 / JCM 1740 / NRRL 181 / WB 181</strain>
    </source>
</reference>
<dbReference type="GO" id="GO:0016491">
    <property type="term" value="F:oxidoreductase activity"/>
    <property type="evidence" value="ECO:0007669"/>
    <property type="project" value="UniProtKB-KW"/>
</dbReference>
<keyword evidence="2" id="KW-0274">FAD</keyword>
<dbReference type="GeneID" id="4588620"/>
<dbReference type="Pfam" id="PF13738">
    <property type="entry name" value="Pyr_redox_3"/>
    <property type="match status" value="1"/>
</dbReference>
<dbReference type="HOGENOM" id="CLU_019225_1_0_1"/>
<sequence>MRLSSTGLNHYYTQPTMIPNKVQKVDVAIIGAGWYGLVAARTYLRLRPAANLIIIDSDSTVGGVWSRDRVYPNLVAQVRLGLFNYTDTAMPPNGGNPKDERVTGDMIHNYLQQYAEDHDLLRRIRFNTFVTNASRGDDGWRLTFKDSTDVIIAEKLLVCTGVTSIPYIPEYPGAETATVPIIHSRDLGISYPMLQDPSVEHVAVVGAAKSAYDAVYLLLSMGKRVTWIIRRDGAGPLAILPFRILGLINSIAVASTRLMTYLTPSILNTKGPLYWAFQRNPVGRWCVGRFWDTLTYLSHAHAGYSKGDHVEMLRPEIDRQSVFWANSGLGVVTLPDFWPTLHSPNLTVLRDAIDTIKGDNLSLQSGQMLQTDCLVLCTGWGDHFGMFDEKTKAELGLPLLIPHGPSSNDGVNWTKYDAEAERAVDQQLPFLADPPSLKYSHRIGTHRYWRLYRRAIPVGLALKGDRSIAILGQIHTVQTPLVSEVQSFWSILYLLGELDLPSVDEMAREVSLWNAWTRKRYLTQGHKFPYSLYEFLPYVDTLFDDLGLNSRRKTNPVAELLEPYKPEDFNGFIDEYLARHGGIKSRSANGRKA</sequence>
<organism evidence="4 5">
    <name type="scientific">Neosartorya fischeri (strain ATCC 1020 / DSM 3700 / CBS 544.65 / FGSC A1164 / JCM 1740 / NRRL 181 / WB 181)</name>
    <name type="common">Aspergillus fischerianus</name>
    <dbReference type="NCBI Taxonomy" id="331117"/>
    <lineage>
        <taxon>Eukaryota</taxon>
        <taxon>Fungi</taxon>
        <taxon>Dikarya</taxon>
        <taxon>Ascomycota</taxon>
        <taxon>Pezizomycotina</taxon>
        <taxon>Eurotiomycetes</taxon>
        <taxon>Eurotiomycetidae</taxon>
        <taxon>Eurotiales</taxon>
        <taxon>Aspergillaceae</taxon>
        <taxon>Aspergillus</taxon>
        <taxon>Aspergillus subgen. Fumigati</taxon>
    </lineage>
</organism>
<dbReference type="KEGG" id="nfi:NFIA_093860"/>
<dbReference type="PANTHER" id="PTHR23023">
    <property type="entry name" value="DIMETHYLANILINE MONOOXYGENASE"/>
    <property type="match status" value="1"/>
</dbReference>
<dbReference type="eggNOG" id="KOG1399">
    <property type="taxonomic scope" value="Eukaryota"/>
</dbReference>
<protein>
    <recommendedName>
        <fullName evidence="6">Dimethylaniline monooxygenase</fullName>
    </recommendedName>
</protein>
<dbReference type="AlphaFoldDB" id="A1DA76"/>
<keyword evidence="3" id="KW-0560">Oxidoreductase</keyword>
<name>A1DA76_NEOFI</name>
<evidence type="ECO:0000313" key="4">
    <source>
        <dbReference type="EMBL" id="EAW19766.1"/>
    </source>
</evidence>
<dbReference type="RefSeq" id="XP_001261663.1">
    <property type="nucleotide sequence ID" value="XM_001261662.1"/>
</dbReference>
<evidence type="ECO:0000256" key="2">
    <source>
        <dbReference type="ARBA" id="ARBA00022827"/>
    </source>
</evidence>
<dbReference type="EMBL" id="DS027694">
    <property type="protein sequence ID" value="EAW19766.1"/>
    <property type="molecule type" value="Genomic_DNA"/>
</dbReference>
<accession>A1DA76</accession>
<dbReference type="VEuPathDB" id="FungiDB:NFIA_093860"/>
<dbReference type="OMA" id="ILGQIHT"/>
<dbReference type="InterPro" id="IPR036188">
    <property type="entry name" value="FAD/NAD-bd_sf"/>
</dbReference>
<dbReference type="InterPro" id="IPR050346">
    <property type="entry name" value="FMO-like"/>
</dbReference>
<dbReference type="SUPFAM" id="SSF51905">
    <property type="entry name" value="FAD/NAD(P)-binding domain"/>
    <property type="match status" value="2"/>
</dbReference>
<evidence type="ECO:0008006" key="6">
    <source>
        <dbReference type="Google" id="ProtNLM"/>
    </source>
</evidence>
<evidence type="ECO:0000256" key="1">
    <source>
        <dbReference type="ARBA" id="ARBA00022630"/>
    </source>
</evidence>
<dbReference type="Gene3D" id="3.50.50.60">
    <property type="entry name" value="FAD/NAD(P)-binding domain"/>
    <property type="match status" value="2"/>
</dbReference>
<evidence type="ECO:0000256" key="3">
    <source>
        <dbReference type="ARBA" id="ARBA00023002"/>
    </source>
</evidence>
<dbReference type="Proteomes" id="UP000006702">
    <property type="component" value="Unassembled WGS sequence"/>
</dbReference>
<evidence type="ECO:0000313" key="5">
    <source>
        <dbReference type="Proteomes" id="UP000006702"/>
    </source>
</evidence>
<keyword evidence="1" id="KW-0285">Flavoprotein</keyword>
<gene>
    <name evidence="4" type="ORF">NFIA_093860</name>
</gene>
<dbReference type="OrthoDB" id="2915840at2759"/>
<proteinExistence type="predicted"/>